<evidence type="ECO:0000259" key="1">
    <source>
        <dbReference type="Pfam" id="PF01909"/>
    </source>
</evidence>
<comment type="caution">
    <text evidence="2">The sequence shown here is derived from an EMBL/GenBank/DDBJ whole genome shotgun (WGS) entry which is preliminary data.</text>
</comment>
<dbReference type="Proteomes" id="UP000569914">
    <property type="component" value="Unassembled WGS sequence"/>
</dbReference>
<dbReference type="Pfam" id="PF01909">
    <property type="entry name" value="NTP_transf_2"/>
    <property type="match status" value="1"/>
</dbReference>
<gene>
    <name evidence="2" type="ORF">BKA15_004291</name>
</gene>
<dbReference type="RefSeq" id="WP_179754123.1">
    <property type="nucleotide sequence ID" value="NZ_JACCBU010000001.1"/>
</dbReference>
<organism evidence="2 3">
    <name type="scientific">Microlunatus parietis</name>
    <dbReference type="NCBI Taxonomy" id="682979"/>
    <lineage>
        <taxon>Bacteria</taxon>
        <taxon>Bacillati</taxon>
        <taxon>Actinomycetota</taxon>
        <taxon>Actinomycetes</taxon>
        <taxon>Propionibacteriales</taxon>
        <taxon>Propionibacteriaceae</taxon>
        <taxon>Microlunatus</taxon>
    </lineage>
</organism>
<dbReference type="AlphaFoldDB" id="A0A7Y9LCL5"/>
<keyword evidence="2" id="KW-0808">Transferase</keyword>
<name>A0A7Y9LCL5_9ACTN</name>
<dbReference type="SUPFAM" id="SSF81301">
    <property type="entry name" value="Nucleotidyltransferase"/>
    <property type="match status" value="1"/>
</dbReference>
<dbReference type="Gene3D" id="3.30.460.10">
    <property type="entry name" value="Beta Polymerase, domain 2"/>
    <property type="match status" value="1"/>
</dbReference>
<accession>A0A7Y9LCL5</accession>
<proteinExistence type="predicted"/>
<dbReference type="GO" id="GO:0016779">
    <property type="term" value="F:nucleotidyltransferase activity"/>
    <property type="evidence" value="ECO:0007669"/>
    <property type="project" value="InterPro"/>
</dbReference>
<protein>
    <submittedName>
        <fullName evidence="2">Putative nucleotidyltransferase</fullName>
    </submittedName>
</protein>
<dbReference type="EMBL" id="JACCBU010000001">
    <property type="protein sequence ID" value="NYE72962.1"/>
    <property type="molecule type" value="Genomic_DNA"/>
</dbReference>
<feature type="domain" description="Polymerase nucleotidyl transferase" evidence="1">
    <location>
        <begin position="27"/>
        <end position="60"/>
    </location>
</feature>
<keyword evidence="3" id="KW-1185">Reference proteome</keyword>
<dbReference type="InterPro" id="IPR002934">
    <property type="entry name" value="Polymerase_NTP_transf_dom"/>
</dbReference>
<sequence>MGSEDVRDVARRAELAEAVIARLAGVPGVVGVRPFGSLASGRADAYSDIDLVVELDGVSDLTFAQEIPDHLAPLGRPLITGWGLDRLPDTYVRTIYLADYPLFWHLDIGSAGPLHEADADLGRRYHWPQIFKMWIAAVKDQLRGRPERTADFLRHIAAWADLSRLSGPDAVRLGQSLELCVERARARGAPCAEIYRRCAELRATHVPGWDGT</sequence>
<evidence type="ECO:0000313" key="2">
    <source>
        <dbReference type="EMBL" id="NYE72962.1"/>
    </source>
</evidence>
<evidence type="ECO:0000313" key="3">
    <source>
        <dbReference type="Proteomes" id="UP000569914"/>
    </source>
</evidence>
<dbReference type="InterPro" id="IPR043519">
    <property type="entry name" value="NT_sf"/>
</dbReference>
<reference evidence="2 3" key="1">
    <citation type="submission" date="2020-07" db="EMBL/GenBank/DDBJ databases">
        <title>Sequencing the genomes of 1000 actinobacteria strains.</title>
        <authorList>
            <person name="Klenk H.-P."/>
        </authorList>
    </citation>
    <scope>NUCLEOTIDE SEQUENCE [LARGE SCALE GENOMIC DNA]</scope>
    <source>
        <strain evidence="2 3">DSM 22083</strain>
    </source>
</reference>
<dbReference type="CDD" id="cd05403">
    <property type="entry name" value="NT_KNTase_like"/>
    <property type="match status" value="1"/>
</dbReference>